<name>A0A5J4RS01_9ZZZZ</name>
<comment type="caution">
    <text evidence="1">The sequence shown here is derived from an EMBL/GenBank/DDBJ whole genome shotgun (WGS) entry which is preliminary data.</text>
</comment>
<dbReference type="AlphaFoldDB" id="A0A5J4RS01"/>
<dbReference type="NCBIfam" id="NF033519">
    <property type="entry name" value="transpos_ISAzo13"/>
    <property type="match status" value="1"/>
</dbReference>
<reference evidence="1" key="1">
    <citation type="submission" date="2019-03" db="EMBL/GenBank/DDBJ databases">
        <title>Single cell metagenomics reveals metabolic interactions within the superorganism composed of flagellate Streblomastix strix and complex community of Bacteroidetes bacteria on its surface.</title>
        <authorList>
            <person name="Treitli S.C."/>
            <person name="Kolisko M."/>
            <person name="Husnik F."/>
            <person name="Keeling P."/>
            <person name="Hampl V."/>
        </authorList>
    </citation>
    <scope>NUCLEOTIDE SEQUENCE</scope>
    <source>
        <strain evidence="1">STM</strain>
    </source>
</reference>
<evidence type="ECO:0000313" key="1">
    <source>
        <dbReference type="EMBL" id="KAA6336686.1"/>
    </source>
</evidence>
<gene>
    <name evidence="1" type="ORF">EZS27_015180</name>
</gene>
<proteinExistence type="predicted"/>
<accession>A0A5J4RS01</accession>
<dbReference type="Pfam" id="PF07592">
    <property type="entry name" value="DDE_Tnp_ISAZ013"/>
    <property type="match status" value="1"/>
</dbReference>
<sequence length="161" mass="18581">MGKNYDTSQFAVNSIGQWWKLVGKTHYPGVKNMLITADSGGSNGYRRREWKYELQRLANESGLVISVCHFPPGTSKWNKIEHKLFSQISLNWQGIPLVDYHTVVQLIGATKNTKGLTIQCQPDSTEYQKGIKITEEEMNRINLKKYKFHGEWNYVIKPTEM</sequence>
<protein>
    <submittedName>
        <fullName evidence="1">Uncharacterized protein</fullName>
    </submittedName>
</protein>
<dbReference type="InterPro" id="IPR011518">
    <property type="entry name" value="Transposase_36"/>
</dbReference>
<dbReference type="EMBL" id="SNRY01000770">
    <property type="protein sequence ID" value="KAA6336686.1"/>
    <property type="molecule type" value="Genomic_DNA"/>
</dbReference>
<organism evidence="1">
    <name type="scientific">termite gut metagenome</name>
    <dbReference type="NCBI Taxonomy" id="433724"/>
    <lineage>
        <taxon>unclassified sequences</taxon>
        <taxon>metagenomes</taxon>
        <taxon>organismal metagenomes</taxon>
    </lineage>
</organism>